<keyword evidence="1" id="KW-0472">Membrane</keyword>
<dbReference type="InterPro" id="IPR011397">
    <property type="entry name" value="YhfC"/>
</dbReference>
<evidence type="ECO:0000313" key="2">
    <source>
        <dbReference type="EMBL" id="HIS32986.1"/>
    </source>
</evidence>
<dbReference type="GO" id="GO:0008237">
    <property type="term" value="F:metallopeptidase activity"/>
    <property type="evidence" value="ECO:0007669"/>
    <property type="project" value="UniProtKB-KW"/>
</dbReference>
<reference evidence="2" key="2">
    <citation type="journal article" date="2021" name="PeerJ">
        <title>Extensive microbial diversity within the chicken gut microbiome revealed by metagenomics and culture.</title>
        <authorList>
            <person name="Gilroy R."/>
            <person name="Ravi A."/>
            <person name="Getino M."/>
            <person name="Pursley I."/>
            <person name="Horton D.L."/>
            <person name="Alikhan N.F."/>
            <person name="Baker D."/>
            <person name="Gharbi K."/>
            <person name="Hall N."/>
            <person name="Watson M."/>
            <person name="Adriaenssens E.M."/>
            <person name="Foster-Nyarko E."/>
            <person name="Jarju S."/>
            <person name="Secka A."/>
            <person name="Antonio M."/>
            <person name="Oren A."/>
            <person name="Chaudhuri R.R."/>
            <person name="La Ragione R."/>
            <person name="Hildebrand F."/>
            <person name="Pallen M.J."/>
        </authorList>
    </citation>
    <scope>NUCLEOTIDE SEQUENCE</scope>
    <source>
        <strain evidence="2">CHK190-19873</strain>
    </source>
</reference>
<comment type="caution">
    <text evidence="2">The sequence shown here is derived from an EMBL/GenBank/DDBJ whole genome shotgun (WGS) entry which is preliminary data.</text>
</comment>
<gene>
    <name evidence="2" type="ORF">IAB44_15780</name>
</gene>
<accession>A0A9D1JL78</accession>
<reference evidence="2" key="1">
    <citation type="submission" date="2020-10" db="EMBL/GenBank/DDBJ databases">
        <authorList>
            <person name="Gilroy R."/>
        </authorList>
    </citation>
    <scope>NUCLEOTIDE SEQUENCE</scope>
    <source>
        <strain evidence="2">CHK190-19873</strain>
    </source>
</reference>
<keyword evidence="2" id="KW-0378">Hydrolase</keyword>
<protein>
    <submittedName>
        <fullName evidence="2">YhfC family intramembrane metalloprotease</fullName>
    </submittedName>
</protein>
<dbReference type="Pfam" id="PF10086">
    <property type="entry name" value="YhfC"/>
    <property type="match status" value="2"/>
</dbReference>
<organism evidence="2 3">
    <name type="scientific">Candidatus Limivivens intestinipullorum</name>
    <dbReference type="NCBI Taxonomy" id="2840858"/>
    <lineage>
        <taxon>Bacteria</taxon>
        <taxon>Bacillati</taxon>
        <taxon>Bacillota</taxon>
        <taxon>Clostridia</taxon>
        <taxon>Lachnospirales</taxon>
        <taxon>Lachnospiraceae</taxon>
        <taxon>Lachnospiraceae incertae sedis</taxon>
        <taxon>Candidatus Limivivens</taxon>
    </lineage>
</organism>
<dbReference type="EMBL" id="DVIQ01000109">
    <property type="protein sequence ID" value="HIS32986.1"/>
    <property type="molecule type" value="Genomic_DNA"/>
</dbReference>
<evidence type="ECO:0000313" key="3">
    <source>
        <dbReference type="Proteomes" id="UP000823935"/>
    </source>
</evidence>
<feature type="transmembrane region" description="Helical" evidence="1">
    <location>
        <begin position="165"/>
        <end position="185"/>
    </location>
</feature>
<name>A0A9D1JL78_9FIRM</name>
<feature type="transmembrane region" description="Helical" evidence="1">
    <location>
        <begin position="191"/>
        <end position="207"/>
    </location>
</feature>
<dbReference type="AlphaFoldDB" id="A0A9D1JL78"/>
<keyword evidence="2" id="KW-0645">Protease</keyword>
<keyword evidence="1" id="KW-0812">Transmembrane</keyword>
<keyword evidence="1" id="KW-1133">Transmembrane helix</keyword>
<feature type="transmembrane region" description="Helical" evidence="1">
    <location>
        <begin position="21"/>
        <end position="40"/>
    </location>
</feature>
<feature type="transmembrane region" description="Helical" evidence="1">
    <location>
        <begin position="140"/>
        <end position="158"/>
    </location>
</feature>
<proteinExistence type="predicted"/>
<keyword evidence="2" id="KW-0482">Metalloprotease</keyword>
<feature type="transmembrane region" description="Helical" evidence="1">
    <location>
        <begin position="99"/>
        <end position="120"/>
    </location>
</feature>
<feature type="transmembrane region" description="Helical" evidence="1">
    <location>
        <begin position="60"/>
        <end position="78"/>
    </location>
</feature>
<dbReference type="Proteomes" id="UP000823935">
    <property type="component" value="Unassembled WGS sequence"/>
</dbReference>
<sequence length="221" mass="24896">MGYYANEALLRFLYKAGKKWNWLWPLLAGALSFGISQLLLRIPILQYGLPRFDWFLLLPYRNPLLYGFLLAFTAGLFEETARWIGFRILGPNRRGFRDGVVFGLGHGGVEAVWIFWMMAAQIQAGIQATPLGLALGFAERAAAVCFHVGASVLVLYGVRKRKIRWLFLAILLHTLLDMTVVLGNIWIQEGLIWAAGAAFLGWTLFMRKRFSTESGTLPDSP</sequence>
<evidence type="ECO:0000256" key="1">
    <source>
        <dbReference type="SAM" id="Phobius"/>
    </source>
</evidence>